<dbReference type="GO" id="GO:0016787">
    <property type="term" value="F:hydrolase activity"/>
    <property type="evidence" value="ECO:0007669"/>
    <property type="project" value="UniProtKB-KW"/>
</dbReference>
<dbReference type="AlphaFoldDB" id="A0A4P8ID99"/>
<keyword evidence="7" id="KW-1185">Reference proteome</keyword>
<dbReference type="Gene3D" id="3.20.20.370">
    <property type="entry name" value="Glycoside hydrolase/deacetylase"/>
    <property type="match status" value="1"/>
</dbReference>
<dbReference type="OrthoDB" id="9774177at2"/>
<proteinExistence type="predicted"/>
<dbReference type="PANTHER" id="PTHR31609">
    <property type="entry name" value="YDJC DEACETYLASE FAMILY MEMBER"/>
    <property type="match status" value="1"/>
</dbReference>
<dbReference type="EMBL" id="CP040058">
    <property type="protein sequence ID" value="QCP34711.1"/>
    <property type="molecule type" value="Genomic_DNA"/>
</dbReference>
<dbReference type="GO" id="GO:0046872">
    <property type="term" value="F:metal ion binding"/>
    <property type="evidence" value="ECO:0007669"/>
    <property type="project" value="UniProtKB-KW"/>
</dbReference>
<keyword evidence="5" id="KW-0119">Carbohydrate metabolism</keyword>
<evidence type="ECO:0000313" key="6">
    <source>
        <dbReference type="EMBL" id="QCP34711.1"/>
    </source>
</evidence>
<dbReference type="GO" id="GO:0005975">
    <property type="term" value="P:carbohydrate metabolic process"/>
    <property type="evidence" value="ECO:0007669"/>
    <property type="project" value="InterPro"/>
</dbReference>
<evidence type="ECO:0000313" key="7">
    <source>
        <dbReference type="Proteomes" id="UP000298653"/>
    </source>
</evidence>
<comment type="cofactor">
    <cofactor evidence="1">
        <name>Mg(2+)</name>
        <dbReference type="ChEBI" id="CHEBI:18420"/>
    </cofactor>
</comment>
<gene>
    <name evidence="6" type="ORF">AR1Y2_1257</name>
</gene>
<evidence type="ECO:0000256" key="4">
    <source>
        <dbReference type="ARBA" id="ARBA00022842"/>
    </source>
</evidence>
<dbReference type="InterPro" id="IPR011330">
    <property type="entry name" value="Glyco_hydro/deAcase_b/a-brl"/>
</dbReference>
<dbReference type="Pfam" id="PF04794">
    <property type="entry name" value="YdjC"/>
    <property type="match status" value="1"/>
</dbReference>
<protein>
    <submittedName>
        <fullName evidence="6">Cellobiose phosphotransferase system YdjC-like protein</fullName>
    </submittedName>
</protein>
<dbReference type="Proteomes" id="UP000298653">
    <property type="component" value="Chromosome"/>
</dbReference>
<evidence type="ECO:0000256" key="2">
    <source>
        <dbReference type="ARBA" id="ARBA00022723"/>
    </source>
</evidence>
<dbReference type="KEGG" id="arf:AR1Y2_1257"/>
<keyword evidence="3" id="KW-0378">Hydrolase</keyword>
<evidence type="ECO:0000256" key="1">
    <source>
        <dbReference type="ARBA" id="ARBA00001946"/>
    </source>
</evidence>
<dbReference type="GO" id="GO:0016740">
    <property type="term" value="F:transferase activity"/>
    <property type="evidence" value="ECO:0007669"/>
    <property type="project" value="UniProtKB-KW"/>
</dbReference>
<dbReference type="InterPro" id="IPR006879">
    <property type="entry name" value="YdjC-like"/>
</dbReference>
<keyword evidence="2" id="KW-0479">Metal-binding</keyword>
<evidence type="ECO:0000256" key="3">
    <source>
        <dbReference type="ARBA" id="ARBA00022801"/>
    </source>
</evidence>
<name>A0A4P8ID99_9FIRM</name>
<accession>A0A4P8ID99</accession>
<dbReference type="GO" id="GO:0019213">
    <property type="term" value="F:deacetylase activity"/>
    <property type="evidence" value="ECO:0007669"/>
    <property type="project" value="TreeGrafter"/>
</dbReference>
<sequence>MKIILNADDFGLTHEANLGIAKAFDEGFCSQASVVTNTNYFDEAVSLAEKNNFKHKVGLHINLFDGTPLTSGIKKLKQYARSDLFDYHPDFLHRVTPIYTDVIAEELEAQIQKYLSGGFSLMNIDSHHCAFYDIPVLYGLMPLVKKYKFESVRYIGNSFFNGSKWRHFYGAQWKKKMDQLHLRHANYSSSVATFDKNRKSRNPQLMKAKKAEVYVHPVLVEGYFIDNYTGGTHLEDSFKKAKLDKMKFITSRDL</sequence>
<dbReference type="SUPFAM" id="SSF88713">
    <property type="entry name" value="Glycoside hydrolase/deacetylase"/>
    <property type="match status" value="1"/>
</dbReference>
<dbReference type="PANTHER" id="PTHR31609:SF1">
    <property type="entry name" value="CARBOHYDRATE DEACETYLASE"/>
    <property type="match status" value="1"/>
</dbReference>
<dbReference type="CDD" id="cd10788">
    <property type="entry name" value="YdjC_like"/>
    <property type="match status" value="1"/>
</dbReference>
<dbReference type="RefSeq" id="WP_137328218.1">
    <property type="nucleotide sequence ID" value="NZ_CP040058.1"/>
</dbReference>
<organism evidence="6 7">
    <name type="scientific">Anaerostipes rhamnosivorans</name>
    <dbReference type="NCBI Taxonomy" id="1229621"/>
    <lineage>
        <taxon>Bacteria</taxon>
        <taxon>Bacillati</taxon>
        <taxon>Bacillota</taxon>
        <taxon>Clostridia</taxon>
        <taxon>Lachnospirales</taxon>
        <taxon>Lachnospiraceae</taxon>
        <taxon>Anaerostipes</taxon>
    </lineage>
</organism>
<keyword evidence="6" id="KW-0808">Transferase</keyword>
<reference evidence="6 7" key="1">
    <citation type="submission" date="2019-05" db="EMBL/GenBank/DDBJ databases">
        <title>Complete genome sequencing of Anaerostipes rhamnosivorans.</title>
        <authorList>
            <person name="Bui T.P.N."/>
            <person name="de Vos W.M."/>
        </authorList>
    </citation>
    <scope>NUCLEOTIDE SEQUENCE [LARGE SCALE GENOMIC DNA]</scope>
    <source>
        <strain evidence="6 7">1y2</strain>
    </source>
</reference>
<evidence type="ECO:0000256" key="5">
    <source>
        <dbReference type="ARBA" id="ARBA00023277"/>
    </source>
</evidence>
<keyword evidence="4" id="KW-0460">Magnesium</keyword>